<dbReference type="Proteomes" id="UP001059663">
    <property type="component" value="Chromosome"/>
</dbReference>
<evidence type="ECO:0000313" key="1">
    <source>
        <dbReference type="EMBL" id="UUZ44722.1"/>
    </source>
</evidence>
<sequence length="208" mass="22837">MTAHAPRRRLSRIIHGSPAVISSTRQIPQLLPRELYEAHLTGLFTSRPETIRLFASLTMARTHPGVATRADAAENLGLPADLGRRCAAAAASSQTASPMAVLSAVSAAARDLDRRDYRAPEGRVRALASSDAWFSTRARRYRPRTRTTTQPLALQWLWTHVAHAHPGTAPEASPTRARRFATTLTAEQQQALRQVLDEPTPPRNPETS</sequence>
<protein>
    <submittedName>
        <fullName evidence="1">Uncharacterized protein</fullName>
    </submittedName>
</protein>
<reference evidence="1" key="1">
    <citation type="submission" date="2021-11" db="EMBL/GenBank/DDBJ databases">
        <title>Study of the species diversity of bacterial strains isolated from a unique natural object - Shulgan-Tash cave (Bashkiria).</title>
        <authorList>
            <person name="Sazanova A.L."/>
            <person name="Chirak E.R."/>
            <person name="Safronova V.I."/>
        </authorList>
    </citation>
    <scope>NUCLEOTIDE SEQUENCE</scope>
    <source>
        <strain evidence="1">P1</strain>
    </source>
</reference>
<gene>
    <name evidence="1" type="ORF">LP422_20870</name>
</gene>
<accession>A0AC61U3Y4</accession>
<organism evidence="1 2">
    <name type="scientific">Janibacter limosus</name>
    <dbReference type="NCBI Taxonomy" id="53458"/>
    <lineage>
        <taxon>Bacteria</taxon>
        <taxon>Bacillati</taxon>
        <taxon>Actinomycetota</taxon>
        <taxon>Actinomycetes</taxon>
        <taxon>Micrococcales</taxon>
        <taxon>Intrasporangiaceae</taxon>
        <taxon>Janibacter</taxon>
    </lineage>
</organism>
<dbReference type="EMBL" id="CP087977">
    <property type="protein sequence ID" value="UUZ44722.1"/>
    <property type="molecule type" value="Genomic_DNA"/>
</dbReference>
<evidence type="ECO:0000313" key="2">
    <source>
        <dbReference type="Proteomes" id="UP001059663"/>
    </source>
</evidence>
<name>A0AC61U3Y4_9MICO</name>
<proteinExistence type="predicted"/>